<dbReference type="InterPro" id="IPR006361">
    <property type="entry name" value="Uroporphyrinogen_deCO2ase_HemE"/>
</dbReference>
<organism evidence="12 13">
    <name type="scientific">Thalassobacterium sedimentorum</name>
    <dbReference type="NCBI Taxonomy" id="3041258"/>
    <lineage>
        <taxon>Bacteria</taxon>
        <taxon>Pseudomonadati</taxon>
        <taxon>Verrucomicrobiota</taxon>
        <taxon>Opitutia</taxon>
        <taxon>Puniceicoccales</taxon>
        <taxon>Coraliomargaritaceae</taxon>
        <taxon>Thalassobacterium</taxon>
    </lineage>
</organism>
<keyword evidence="7" id="KW-0963">Cytoplasm</keyword>
<dbReference type="SUPFAM" id="SSF51726">
    <property type="entry name" value="UROD/MetE-like"/>
    <property type="match status" value="1"/>
</dbReference>
<comment type="subunit">
    <text evidence="7">Homodimer.</text>
</comment>
<name>A0ABU1AK59_9BACT</name>
<dbReference type="InterPro" id="IPR038071">
    <property type="entry name" value="UROD/MetE-like_sf"/>
</dbReference>
<evidence type="ECO:0000256" key="5">
    <source>
        <dbReference type="ARBA" id="ARBA00023239"/>
    </source>
</evidence>
<dbReference type="PROSITE" id="PS00907">
    <property type="entry name" value="UROD_2"/>
    <property type="match status" value="1"/>
</dbReference>
<dbReference type="Proteomes" id="UP001243717">
    <property type="component" value="Unassembled WGS sequence"/>
</dbReference>
<keyword evidence="4 7" id="KW-0210">Decarboxylase</keyword>
<gene>
    <name evidence="7 12" type="primary">hemE</name>
    <name evidence="12" type="ORF">QEH59_12245</name>
</gene>
<feature type="domain" description="Uroporphyrinogen decarboxylase (URO-D)" evidence="10">
    <location>
        <begin position="20"/>
        <end position="29"/>
    </location>
</feature>
<dbReference type="Pfam" id="PF01208">
    <property type="entry name" value="URO-D"/>
    <property type="match status" value="1"/>
</dbReference>
<comment type="caution">
    <text evidence="7">Lacks conserved residue(s) required for the propagation of feature annotation.</text>
</comment>
<accession>A0ABU1AK59</accession>
<feature type="binding site" evidence="7">
    <location>
        <position position="74"/>
    </location>
    <ligand>
        <name>substrate</name>
    </ligand>
</feature>
<keyword evidence="6 7" id="KW-0627">Porphyrin biosynthesis</keyword>
<dbReference type="Gene3D" id="3.20.20.210">
    <property type="match status" value="1"/>
</dbReference>
<protein>
    <recommendedName>
        <fullName evidence="3 7">Uroporphyrinogen decarboxylase</fullName>
        <shortName evidence="7">UPD</shortName>
        <shortName evidence="7">URO-D</shortName>
        <ecNumber evidence="3 7">4.1.1.37</ecNumber>
    </recommendedName>
</protein>
<dbReference type="GO" id="GO:0004853">
    <property type="term" value="F:uroporphyrinogen decarboxylase activity"/>
    <property type="evidence" value="ECO:0007669"/>
    <property type="project" value="UniProtKB-EC"/>
</dbReference>
<feature type="binding site" evidence="7">
    <location>
        <position position="319"/>
    </location>
    <ligand>
        <name>substrate</name>
    </ligand>
</feature>
<comment type="function">
    <text evidence="7">Catalyzes the decarboxylation of four acetate groups of uroporphyrinogen-III to yield coproporphyrinogen-III.</text>
</comment>
<comment type="catalytic activity">
    <reaction evidence="7 8">
        <text>uroporphyrinogen III + 4 H(+) = coproporphyrinogen III + 4 CO2</text>
        <dbReference type="Rhea" id="RHEA:19865"/>
        <dbReference type="ChEBI" id="CHEBI:15378"/>
        <dbReference type="ChEBI" id="CHEBI:16526"/>
        <dbReference type="ChEBI" id="CHEBI:57308"/>
        <dbReference type="ChEBI" id="CHEBI:57309"/>
        <dbReference type="EC" id="4.1.1.37"/>
    </reaction>
</comment>
<evidence type="ECO:0000256" key="6">
    <source>
        <dbReference type="ARBA" id="ARBA00023244"/>
    </source>
</evidence>
<feature type="domain" description="Uroporphyrinogen decarboxylase (URO-D)" evidence="11">
    <location>
        <begin position="139"/>
        <end position="155"/>
    </location>
</feature>
<evidence type="ECO:0000313" key="13">
    <source>
        <dbReference type="Proteomes" id="UP001243717"/>
    </source>
</evidence>
<evidence type="ECO:0000259" key="10">
    <source>
        <dbReference type="PROSITE" id="PS00906"/>
    </source>
</evidence>
<keyword evidence="5 7" id="KW-0456">Lyase</keyword>
<reference evidence="12 13" key="1">
    <citation type="submission" date="2023-04" db="EMBL/GenBank/DDBJ databases">
        <title>A novel bacteria isolated from coastal sediment.</title>
        <authorList>
            <person name="Liu X.-J."/>
            <person name="Du Z.-J."/>
        </authorList>
    </citation>
    <scope>NUCLEOTIDE SEQUENCE [LARGE SCALE GENOMIC DNA]</scope>
    <source>
        <strain evidence="12 13">SDUM461004</strain>
    </source>
</reference>
<dbReference type="PANTHER" id="PTHR21091">
    <property type="entry name" value="METHYLTETRAHYDROFOLATE:HOMOCYSTEINE METHYLTRANSFERASE RELATED"/>
    <property type="match status" value="1"/>
</dbReference>
<dbReference type="PROSITE" id="PS00906">
    <property type="entry name" value="UROD_1"/>
    <property type="match status" value="1"/>
</dbReference>
<dbReference type="CDD" id="cd00717">
    <property type="entry name" value="URO-D"/>
    <property type="match status" value="1"/>
</dbReference>
<sequence>MTPRQRFLAAANLQPVDRPPIWLMRQAGRYLPEYRELKAQHDFVTMVRTPELAAEVTLQPLRRFPLDAAIIFSDILVIPEALGQGYHFRDQGGIGMDYLLDTKAKIEALDATKIAEKLKYVADALTLTRSKLGEDTALLGFCGSPWTLACYMVEGGSAKDFIKIKQLAWDQPELFEQLMQKLTDGIVEYLHMQIDAGADALQIFDSWGAICPATHYEAWSLRWIHHIINELKGRVPVILYAKGMGHKAADLMHTGAKIISLDWTMNLRRMRQSIGHGAAVQGNLDPVTLTTTPEITQREAQRVLDEAGKQPGFIFNLGHGMIPSAKIECVEALMEVVTGRKNA</sequence>
<evidence type="ECO:0000256" key="7">
    <source>
        <dbReference type="HAMAP-Rule" id="MF_00218"/>
    </source>
</evidence>
<comment type="subcellular location">
    <subcellularLocation>
        <location evidence="7">Cytoplasm</location>
    </subcellularLocation>
</comment>
<feature type="site" description="Transition state stabilizer" evidence="7">
    <location>
        <position position="74"/>
    </location>
</feature>
<dbReference type="RefSeq" id="WP_308985656.1">
    <property type="nucleotide sequence ID" value="NZ_JARXIC010000020.1"/>
</dbReference>
<dbReference type="HAMAP" id="MF_00218">
    <property type="entry name" value="URO_D"/>
    <property type="match status" value="1"/>
</dbReference>
<keyword evidence="13" id="KW-1185">Reference proteome</keyword>
<evidence type="ECO:0000256" key="2">
    <source>
        <dbReference type="ARBA" id="ARBA00009935"/>
    </source>
</evidence>
<evidence type="ECO:0000259" key="11">
    <source>
        <dbReference type="PROSITE" id="PS00907"/>
    </source>
</evidence>
<feature type="binding site" evidence="7">
    <location>
        <position position="151"/>
    </location>
    <ligand>
        <name>substrate</name>
    </ligand>
</feature>
<dbReference type="NCBIfam" id="TIGR01464">
    <property type="entry name" value="hemE"/>
    <property type="match status" value="1"/>
</dbReference>
<evidence type="ECO:0000256" key="4">
    <source>
        <dbReference type="ARBA" id="ARBA00022793"/>
    </source>
</evidence>
<dbReference type="EMBL" id="JARXIC010000020">
    <property type="protein sequence ID" value="MDQ8195200.1"/>
    <property type="molecule type" value="Genomic_DNA"/>
</dbReference>
<dbReference type="PANTHER" id="PTHR21091:SF169">
    <property type="entry name" value="UROPORPHYRINOGEN DECARBOXYLASE"/>
    <property type="match status" value="1"/>
</dbReference>
<comment type="pathway">
    <text evidence="1 7 8">Porphyrin-containing compound metabolism; protoporphyrin-IX biosynthesis; coproporphyrinogen-III from 5-aminolevulinate: step 4/4.</text>
</comment>
<proteinExistence type="inferred from homology"/>
<evidence type="ECO:0000256" key="8">
    <source>
        <dbReference type="RuleBase" id="RU000554"/>
    </source>
</evidence>
<feature type="binding site" evidence="7">
    <location>
        <position position="206"/>
    </location>
    <ligand>
        <name>substrate</name>
    </ligand>
</feature>
<comment type="similarity">
    <text evidence="2 7 9">Belongs to the uroporphyrinogen decarboxylase family.</text>
</comment>
<comment type="caution">
    <text evidence="12">The sequence shown here is derived from an EMBL/GenBank/DDBJ whole genome shotgun (WGS) entry which is preliminary data.</text>
</comment>
<evidence type="ECO:0000256" key="3">
    <source>
        <dbReference type="ARBA" id="ARBA00012288"/>
    </source>
</evidence>
<dbReference type="InterPro" id="IPR000257">
    <property type="entry name" value="Uroporphyrinogen_deCOase"/>
</dbReference>
<evidence type="ECO:0000256" key="9">
    <source>
        <dbReference type="RuleBase" id="RU004169"/>
    </source>
</evidence>
<dbReference type="EC" id="4.1.1.37" evidence="3 7"/>
<feature type="binding site" evidence="7">
    <location>
        <begin position="25"/>
        <end position="29"/>
    </location>
    <ligand>
        <name>substrate</name>
    </ligand>
</feature>
<evidence type="ECO:0000256" key="1">
    <source>
        <dbReference type="ARBA" id="ARBA00004804"/>
    </source>
</evidence>
<evidence type="ECO:0000313" key="12">
    <source>
        <dbReference type="EMBL" id="MDQ8195200.1"/>
    </source>
</evidence>